<sequence>MLIDKVIIHWVPQSDSKQRIKLSESFSEVINPEFWKEKIEEAQEKKNFSPIEFIGGKPGLIGEKVRFIKGEKRQDKIISISHEIAEFLYSKQNRKNISDGFLIIIKGKNDYENEYVCLLKLEGMRGSEAKFDDSRKSYNLNDLENILLTQKTKVFKLAMFVFNGHSFIESYAMDDQVNSDEIATFWLTNFLQAKNVESPIELTKQFINFVSKFASQSRLNVGQSIDLLSGLHAELISNRKTIKLSDFASEYVPPTLLEDFNNEAQKNKVPLYPIKKEFSDLTKKKSGVRKFILEEGIIVTVPQQLIIDKQLAWIESKGQNRILKIIAKIIKER</sequence>
<comment type="caution">
    <text evidence="1">The sequence shown here is derived from an EMBL/GenBank/DDBJ whole genome shotgun (WGS) entry which is preliminary data.</text>
</comment>
<reference evidence="1 2" key="1">
    <citation type="journal article" date="2014" name="Int. J. Syst. Evol. Microbiol.">
        <title>Leptospira mayottensis sp. nov., a pathogenic species of the genus Leptospira isolated from humans.</title>
        <authorList>
            <person name="Bourhy P."/>
            <person name="Collet L."/>
            <person name="Brisse S."/>
            <person name="Picardeau M."/>
        </authorList>
    </citation>
    <scope>NUCLEOTIDE SEQUENCE [LARGE SCALE GENOMIC DNA]</scope>
    <source>
        <strain evidence="1 2">200901122</strain>
    </source>
</reference>
<dbReference type="RefSeq" id="WP_002761625.1">
    <property type="nucleotide sequence ID" value="NZ_AKWM02000022.1"/>
</dbReference>
<gene>
    <name evidence="1" type="primary">ndpA</name>
    <name evidence="1" type="ORF">LEP1GSC125_1240</name>
</gene>
<dbReference type="AlphaFoldDB" id="A0AA87MPE5"/>
<dbReference type="InterPro" id="IPR007358">
    <property type="entry name" value="Nucleoid_associated_NdpA"/>
</dbReference>
<dbReference type="EMBL" id="AKWM02000022">
    <property type="protein sequence ID" value="EKS01240.1"/>
    <property type="molecule type" value="Genomic_DNA"/>
</dbReference>
<name>A0AA87MPE5_9LEPT</name>
<dbReference type="GO" id="GO:0009295">
    <property type="term" value="C:nucleoid"/>
    <property type="evidence" value="ECO:0007669"/>
    <property type="project" value="InterPro"/>
</dbReference>
<dbReference type="Pfam" id="PF04245">
    <property type="entry name" value="NA37"/>
    <property type="match status" value="1"/>
</dbReference>
<evidence type="ECO:0000313" key="2">
    <source>
        <dbReference type="Proteomes" id="UP000001343"/>
    </source>
</evidence>
<protein>
    <submittedName>
        <fullName evidence="1">Nucleoid-associated protein NdpA</fullName>
    </submittedName>
</protein>
<proteinExistence type="predicted"/>
<organism evidence="1 2">
    <name type="scientific">Leptospira mayottensis 200901122</name>
    <dbReference type="NCBI Taxonomy" id="1193010"/>
    <lineage>
        <taxon>Bacteria</taxon>
        <taxon>Pseudomonadati</taxon>
        <taxon>Spirochaetota</taxon>
        <taxon>Spirochaetia</taxon>
        <taxon>Leptospirales</taxon>
        <taxon>Leptospiraceae</taxon>
        <taxon>Leptospira</taxon>
    </lineage>
</organism>
<evidence type="ECO:0000313" key="1">
    <source>
        <dbReference type="EMBL" id="EKS01240.1"/>
    </source>
</evidence>
<dbReference type="Proteomes" id="UP000001343">
    <property type="component" value="Unassembled WGS sequence"/>
</dbReference>
<accession>A0AA87MPE5</accession>